<protein>
    <recommendedName>
        <fullName evidence="2">tRNA pseudouridine(55) synthase</fullName>
        <ecNumber evidence="2">5.4.99.25</ecNumber>
    </recommendedName>
    <alternativeName>
        <fullName evidence="7">tRNA pseudouridine 55 synthase</fullName>
    </alternativeName>
    <alternativeName>
        <fullName evidence="5">tRNA pseudouridylate synthase</fullName>
    </alternativeName>
    <alternativeName>
        <fullName evidence="6">tRNA-uridine isomerase</fullName>
    </alternativeName>
</protein>
<gene>
    <name evidence="10" type="primary">PUS10_1</name>
    <name evidence="10" type="ORF">FJT64_023380</name>
</gene>
<dbReference type="GO" id="GO:0031119">
    <property type="term" value="P:tRNA pseudouridine synthesis"/>
    <property type="evidence" value="ECO:0007669"/>
    <property type="project" value="UniProtKB-ARBA"/>
</dbReference>
<dbReference type="AlphaFoldDB" id="A0A6A4WI16"/>
<dbReference type="OrthoDB" id="271937at2759"/>
<dbReference type="PANTHER" id="PTHR21568:SF0">
    <property type="entry name" value="TRNA PSEUDOURIDINE SYNTHASE PUS10"/>
    <property type="match status" value="1"/>
</dbReference>
<evidence type="ECO:0000256" key="6">
    <source>
        <dbReference type="ARBA" id="ARBA00079393"/>
    </source>
</evidence>
<dbReference type="EC" id="5.4.99.25" evidence="2"/>
<dbReference type="EMBL" id="VIIS01000798">
    <property type="protein sequence ID" value="KAF0304900.1"/>
    <property type="molecule type" value="Genomic_DNA"/>
</dbReference>
<keyword evidence="3" id="KW-0819">tRNA processing</keyword>
<evidence type="ECO:0000256" key="5">
    <source>
        <dbReference type="ARBA" id="ARBA00075270"/>
    </source>
</evidence>
<dbReference type="InterPro" id="IPR048742">
    <property type="entry name" value="Pus10_N_euk"/>
</dbReference>
<keyword evidence="4" id="KW-0413">Isomerase</keyword>
<dbReference type="Pfam" id="PF21237">
    <property type="entry name" value="Pus10_N_euk"/>
    <property type="match status" value="1"/>
</dbReference>
<reference evidence="10 11" key="1">
    <citation type="submission" date="2019-07" db="EMBL/GenBank/DDBJ databases">
        <title>Draft genome assembly of a fouling barnacle, Amphibalanus amphitrite (Darwin, 1854): The first reference genome for Thecostraca.</title>
        <authorList>
            <person name="Kim W."/>
        </authorList>
    </citation>
    <scope>NUCLEOTIDE SEQUENCE [LARGE SCALE GENOMIC DNA]</scope>
    <source>
        <strain evidence="10">SNU_AA5</strain>
        <tissue evidence="10">Soma without cirri and trophi</tissue>
    </source>
</reference>
<dbReference type="EMBL" id="VIIS01000798">
    <property type="protein sequence ID" value="KAF0304899.1"/>
    <property type="molecule type" value="Genomic_DNA"/>
</dbReference>
<evidence type="ECO:0000256" key="4">
    <source>
        <dbReference type="ARBA" id="ARBA00023235"/>
    </source>
</evidence>
<dbReference type="PANTHER" id="PTHR21568">
    <property type="entry name" value="TRNA PSEUDOURIDINE SYNTHASE PUS10"/>
    <property type="match status" value="1"/>
</dbReference>
<dbReference type="InterPro" id="IPR048741">
    <property type="entry name" value="Pus10-like_C"/>
</dbReference>
<dbReference type="GO" id="GO:0160148">
    <property type="term" value="F:tRNA pseudouridine(55) synthase activity"/>
    <property type="evidence" value="ECO:0007669"/>
    <property type="project" value="UniProtKB-EC"/>
</dbReference>
<evidence type="ECO:0000259" key="8">
    <source>
        <dbReference type="Pfam" id="PF21237"/>
    </source>
</evidence>
<evidence type="ECO:0000313" key="11">
    <source>
        <dbReference type="Proteomes" id="UP000440578"/>
    </source>
</evidence>
<dbReference type="NCBIfam" id="TIGR01213">
    <property type="entry name" value="pseudo_Pus10arc"/>
    <property type="match status" value="1"/>
</dbReference>
<feature type="domain" description="Pus10 N-terminal eukaryotes" evidence="8">
    <location>
        <begin position="62"/>
        <end position="220"/>
    </location>
</feature>
<name>A0A6A4WI16_AMPAM</name>
<dbReference type="Gene3D" id="3.30.70.2510">
    <property type="match status" value="1"/>
</dbReference>
<accession>A0A6A4WI16</accession>
<comment type="caution">
    <text evidence="10">The sequence shown here is derived from an EMBL/GenBank/DDBJ whole genome shotgun (WGS) entry which is preliminary data.</text>
</comment>
<dbReference type="Proteomes" id="UP000440578">
    <property type="component" value="Unassembled WGS sequence"/>
</dbReference>
<comment type="similarity">
    <text evidence="1">Belongs to the pseudouridine synthase Pus10 family.</text>
</comment>
<organism evidence="10 11">
    <name type="scientific">Amphibalanus amphitrite</name>
    <name type="common">Striped barnacle</name>
    <name type="synonym">Balanus amphitrite</name>
    <dbReference type="NCBI Taxonomy" id="1232801"/>
    <lineage>
        <taxon>Eukaryota</taxon>
        <taxon>Metazoa</taxon>
        <taxon>Ecdysozoa</taxon>
        <taxon>Arthropoda</taxon>
        <taxon>Crustacea</taxon>
        <taxon>Multicrustacea</taxon>
        <taxon>Cirripedia</taxon>
        <taxon>Thoracica</taxon>
        <taxon>Thoracicalcarea</taxon>
        <taxon>Balanomorpha</taxon>
        <taxon>Balanoidea</taxon>
        <taxon>Balanidae</taxon>
        <taxon>Amphibalaninae</taxon>
        <taxon>Amphibalanus</taxon>
    </lineage>
</organism>
<evidence type="ECO:0000313" key="10">
    <source>
        <dbReference type="EMBL" id="KAF0304899.1"/>
    </source>
</evidence>
<dbReference type="InterPro" id="IPR020103">
    <property type="entry name" value="PsdUridine_synth_cat_dom_sf"/>
</dbReference>
<evidence type="ECO:0000256" key="1">
    <source>
        <dbReference type="ARBA" id="ARBA00009652"/>
    </source>
</evidence>
<dbReference type="GO" id="GO:0003723">
    <property type="term" value="F:RNA binding"/>
    <property type="evidence" value="ECO:0007669"/>
    <property type="project" value="InterPro"/>
</dbReference>
<dbReference type="FunFam" id="3.30.70.3190:FF:000001">
    <property type="entry name" value="tRNA pseudouridine synthase Pus10"/>
    <property type="match status" value="1"/>
</dbReference>
<dbReference type="Gene3D" id="3.30.70.3190">
    <property type="match status" value="1"/>
</dbReference>
<dbReference type="SUPFAM" id="SSF55120">
    <property type="entry name" value="Pseudouridine synthase"/>
    <property type="match status" value="1"/>
</dbReference>
<evidence type="ECO:0000256" key="3">
    <source>
        <dbReference type="ARBA" id="ARBA00022694"/>
    </source>
</evidence>
<feature type="domain" description="Pus10-like C-terminal" evidence="9">
    <location>
        <begin position="236"/>
        <end position="468"/>
    </location>
</feature>
<dbReference type="Pfam" id="PF21238">
    <property type="entry name" value="Pus10_C"/>
    <property type="match status" value="1"/>
</dbReference>
<keyword evidence="11" id="KW-1185">Reference proteome</keyword>
<evidence type="ECO:0000256" key="7">
    <source>
        <dbReference type="ARBA" id="ARBA00083669"/>
    </source>
</evidence>
<dbReference type="InterPro" id="IPR039894">
    <property type="entry name" value="Pus10-like"/>
</dbReference>
<sequence>MIEEALRLQVEEECLKIGCCVRCARRFTGDRVLDNYVKHTVESDATQADDEPPAKKAKGELCIFCFGVLAPGDIEDIAMKAVASLTEADYDDPVFTTTLSMPVCNLVRDKSIYVHLGRTVAGYTDQVKFLHLLPLKDIWKHLINGSIAKGSGKSADNGYNAELMVNVEMAYRGDRREMEVISKLRPELRGPVTRTTADSTLESSTEAALVRCLRLPPGPPVAPPTYQLSCLRNAIFVAGRYNKYSRTMSQTPWTVDGARRTESSLQERITDRLVQLTRSAGVRFSASGREDVDVRTLGRGRPFVAELTDPHVTLLTPKDLLELQREINAAHPEVRVRDLQLVTREQTAHLKSGEEDKTKSYTALVQSLSGPVSADKLYSLADHKELVISQQTPVRVLHRRPMATREKTIHWMKAEPISDTLFKLHLQTQAGTYIKEFVHGDLGRTEPNVGTLLGGTFDILALDVESIELDWPPAMPENDGDT</sequence>
<evidence type="ECO:0000259" key="9">
    <source>
        <dbReference type="Pfam" id="PF21238"/>
    </source>
</evidence>
<dbReference type="FunFam" id="3.30.70.2510:FF:000001">
    <property type="entry name" value="tRNA pseudouridine synthase Pus10"/>
    <property type="match status" value="1"/>
</dbReference>
<evidence type="ECO:0000256" key="2">
    <source>
        <dbReference type="ARBA" id="ARBA00012787"/>
    </source>
</evidence>
<proteinExistence type="inferred from homology"/>